<accession>A0A366L888</accession>
<dbReference type="GO" id="GO:0009103">
    <property type="term" value="P:lipopolysaccharide biosynthetic process"/>
    <property type="evidence" value="ECO:0007669"/>
    <property type="project" value="TreeGrafter"/>
</dbReference>
<keyword evidence="1" id="KW-1133">Transmembrane helix</keyword>
<comment type="caution">
    <text evidence="3">The sequence shown here is derived from an EMBL/GenBank/DDBJ whole genome shotgun (WGS) entry which is preliminary data.</text>
</comment>
<dbReference type="Proteomes" id="UP000252081">
    <property type="component" value="Unassembled WGS sequence"/>
</dbReference>
<sequence>MNRQLLIAKNINKVYSKIITPFATPDFLDKSYYPSLDGWRALAIIIVILGHAKLTFETTSDTYKFADKVIYANLGVRIFFVLSGFLISSLLIKEFIKTGKINIKFFFIKRILRIFPVLYLYLFVIFILNIVLDLNLNYQHLIGPLLYVNNFSFFNGTWLTGHTWSLAVEEQFYLIWPFLFSFTPKKMCIICSVLILFIPLLKIFWYLFPHFQELTLSPFLGNADAIFTGCLFSFLSFKGFFNKKQQIWRNGFLIPFAIVSVECIYFFQSQGLYGKFLLPFGNLIANILIALSLIYSLVICNSLTYKILNLKYVVSLGTVSYGLYIWQQLFIVPIHTYNDKFDMLTAPMNIIIAIGVAYISFHFYEKYFLILKKNYLLKKETV</sequence>
<dbReference type="AlphaFoldDB" id="A0A366L888"/>
<feature type="domain" description="Acyltransferase 3" evidence="2">
    <location>
        <begin position="34"/>
        <end position="357"/>
    </location>
</feature>
<organism evidence="3 4">
    <name type="scientific">Pedobacter miscanthi</name>
    <dbReference type="NCBI Taxonomy" id="2259170"/>
    <lineage>
        <taxon>Bacteria</taxon>
        <taxon>Pseudomonadati</taxon>
        <taxon>Bacteroidota</taxon>
        <taxon>Sphingobacteriia</taxon>
        <taxon>Sphingobacteriales</taxon>
        <taxon>Sphingobacteriaceae</taxon>
        <taxon>Pedobacter</taxon>
    </lineage>
</organism>
<feature type="transmembrane region" description="Helical" evidence="1">
    <location>
        <begin position="247"/>
        <end position="268"/>
    </location>
</feature>
<keyword evidence="1" id="KW-0812">Transmembrane</keyword>
<dbReference type="EMBL" id="QNQU01000004">
    <property type="protein sequence ID" value="RBQ10010.1"/>
    <property type="molecule type" value="Genomic_DNA"/>
</dbReference>
<gene>
    <name evidence="3" type="ORF">DRW42_06120</name>
</gene>
<feature type="transmembrane region" description="Helical" evidence="1">
    <location>
        <begin position="280"/>
        <end position="300"/>
    </location>
</feature>
<evidence type="ECO:0000259" key="2">
    <source>
        <dbReference type="Pfam" id="PF01757"/>
    </source>
</evidence>
<name>A0A366L888_9SPHI</name>
<feature type="transmembrane region" description="Helical" evidence="1">
    <location>
        <begin position="188"/>
        <end position="208"/>
    </location>
</feature>
<dbReference type="GO" id="GO:0016020">
    <property type="term" value="C:membrane"/>
    <property type="evidence" value="ECO:0007669"/>
    <property type="project" value="TreeGrafter"/>
</dbReference>
<evidence type="ECO:0000256" key="1">
    <source>
        <dbReference type="SAM" id="Phobius"/>
    </source>
</evidence>
<proteinExistence type="predicted"/>
<dbReference type="InterPro" id="IPR002656">
    <property type="entry name" value="Acyl_transf_3_dom"/>
</dbReference>
<feature type="transmembrane region" description="Helical" evidence="1">
    <location>
        <begin position="346"/>
        <end position="364"/>
    </location>
</feature>
<dbReference type="PANTHER" id="PTHR23028">
    <property type="entry name" value="ACETYLTRANSFERASE"/>
    <property type="match status" value="1"/>
</dbReference>
<feature type="transmembrane region" description="Helical" evidence="1">
    <location>
        <begin position="38"/>
        <end position="54"/>
    </location>
</feature>
<dbReference type="Pfam" id="PF01757">
    <property type="entry name" value="Acyl_transf_3"/>
    <property type="match status" value="1"/>
</dbReference>
<dbReference type="InterPro" id="IPR050879">
    <property type="entry name" value="Acyltransferase_3"/>
</dbReference>
<reference evidence="3 4" key="1">
    <citation type="submission" date="2018-07" db="EMBL/GenBank/DDBJ databases">
        <title>A draft genome of a endophytic bacteria, a new species of Pedobacter.</title>
        <authorList>
            <person name="Zhang Z.D."/>
            <person name="Chen Z.J."/>
        </authorList>
    </citation>
    <scope>NUCLEOTIDE SEQUENCE [LARGE SCALE GENOMIC DNA]</scope>
    <source>
        <strain evidence="3 4">RS10</strain>
    </source>
</reference>
<feature type="transmembrane region" description="Helical" evidence="1">
    <location>
        <begin position="74"/>
        <end position="92"/>
    </location>
</feature>
<feature type="transmembrane region" description="Helical" evidence="1">
    <location>
        <begin position="152"/>
        <end position="176"/>
    </location>
</feature>
<dbReference type="GO" id="GO:0016747">
    <property type="term" value="F:acyltransferase activity, transferring groups other than amino-acyl groups"/>
    <property type="evidence" value="ECO:0007669"/>
    <property type="project" value="InterPro"/>
</dbReference>
<evidence type="ECO:0000313" key="3">
    <source>
        <dbReference type="EMBL" id="RBQ10010.1"/>
    </source>
</evidence>
<evidence type="ECO:0000313" key="4">
    <source>
        <dbReference type="Proteomes" id="UP000252081"/>
    </source>
</evidence>
<feature type="transmembrane region" description="Helical" evidence="1">
    <location>
        <begin position="214"/>
        <end position="235"/>
    </location>
</feature>
<feature type="transmembrane region" description="Helical" evidence="1">
    <location>
        <begin position="112"/>
        <end position="132"/>
    </location>
</feature>
<feature type="transmembrane region" description="Helical" evidence="1">
    <location>
        <begin position="312"/>
        <end position="334"/>
    </location>
</feature>
<dbReference type="PANTHER" id="PTHR23028:SF53">
    <property type="entry name" value="ACYL_TRANSF_3 DOMAIN-CONTAINING PROTEIN"/>
    <property type="match status" value="1"/>
</dbReference>
<keyword evidence="4" id="KW-1185">Reference proteome</keyword>
<protein>
    <recommendedName>
        <fullName evidence="2">Acyltransferase 3 domain-containing protein</fullName>
    </recommendedName>
</protein>
<keyword evidence="1" id="KW-0472">Membrane</keyword>